<feature type="signal peptide" evidence="1">
    <location>
        <begin position="1"/>
        <end position="19"/>
    </location>
</feature>
<dbReference type="SUPFAM" id="SSF55486">
    <property type="entry name" value="Metalloproteases ('zincins'), catalytic domain"/>
    <property type="match status" value="1"/>
</dbReference>
<reference evidence="4" key="1">
    <citation type="submission" date="2018-11" db="EMBL/GenBank/DDBJ databases">
        <title>Proposal to divide the Flavobacteriaceae and reorganize its genera based on Amino Acid Identity values calculated from whole genome sequences.</title>
        <authorList>
            <person name="Nicholson A.C."/>
            <person name="Gulvik C.A."/>
            <person name="Whitney A.M."/>
            <person name="Humrighouse B.W."/>
            <person name="Bell M."/>
            <person name="Holmes B."/>
            <person name="Steigerwalt A.G."/>
            <person name="Villarma A."/>
            <person name="Sheth M."/>
            <person name="Batra D."/>
            <person name="Pryor J."/>
            <person name="Bernardet J.-F."/>
            <person name="Hugo C."/>
            <person name="Kampfer P."/>
            <person name="Newman J.D."/>
            <person name="McQuiston J.R."/>
        </authorList>
    </citation>
    <scope>NUCLEOTIDE SEQUENCE [LARGE SCALE GENOMIC DNA]</scope>
    <source>
        <strain evidence="4">G0081</strain>
    </source>
</reference>
<evidence type="ECO:0000313" key="4">
    <source>
        <dbReference type="Proteomes" id="UP000270185"/>
    </source>
</evidence>
<evidence type="ECO:0000256" key="1">
    <source>
        <dbReference type="SAM" id="SignalP"/>
    </source>
</evidence>
<evidence type="ECO:0000313" key="3">
    <source>
        <dbReference type="EMBL" id="AZI32249.1"/>
    </source>
</evidence>
<dbReference type="KEGG" id="ccas:EIB73_03205"/>
<dbReference type="InterPro" id="IPR014782">
    <property type="entry name" value="Peptidase_M1_dom"/>
</dbReference>
<evidence type="ECO:0000259" key="2">
    <source>
        <dbReference type="Pfam" id="PF01433"/>
    </source>
</evidence>
<dbReference type="Gene3D" id="1.10.390.10">
    <property type="entry name" value="Neutral Protease Domain 2"/>
    <property type="match status" value="1"/>
</dbReference>
<feature type="chain" id="PRO_5017984413" evidence="1">
    <location>
        <begin position="20"/>
        <end position="620"/>
    </location>
</feature>
<dbReference type="InterPro" id="IPR027268">
    <property type="entry name" value="Peptidase_M4/M1_CTD_sf"/>
</dbReference>
<organism evidence="3 4">
    <name type="scientific">Kaistella carnis</name>
    <dbReference type="NCBI Taxonomy" id="1241979"/>
    <lineage>
        <taxon>Bacteria</taxon>
        <taxon>Pseudomonadati</taxon>
        <taxon>Bacteroidota</taxon>
        <taxon>Flavobacteriia</taxon>
        <taxon>Flavobacteriales</taxon>
        <taxon>Weeksellaceae</taxon>
        <taxon>Chryseobacterium group</taxon>
        <taxon>Kaistella</taxon>
    </lineage>
</organism>
<dbReference type="GO" id="GO:0008270">
    <property type="term" value="F:zinc ion binding"/>
    <property type="evidence" value="ECO:0007669"/>
    <property type="project" value="InterPro"/>
</dbReference>
<dbReference type="EMBL" id="CP034159">
    <property type="protein sequence ID" value="AZI32249.1"/>
    <property type="molecule type" value="Genomic_DNA"/>
</dbReference>
<sequence length="620" mass="71472">MRTTLTSIVLLFLSFQAFAQELYIPRNIVKAYENNTRSLDGKPGKNYWQNSGDYKIEFNVNPTTKVVSGNETIIYKNNSPETLKSIVVRFVNNVHKPTSPRAAKSSKDFLSDGLTIKSLSVNGKNYKVDSEDWETFYELKLTETLSANSTNTIKIEWEFPLSKESGREGQIDETTFFCAYAYPRISVFDDYNGWDKLPHMGRGEFYNDFNNYDVSIKVPKNYIVYATGVFQNPEEVLQPEIVKKFKTSLTSDEIIHVATQEEIKKKKVTKQNASNTWKFKAEDISDFTFGVSSTYVWDASSIQLKSKRVSTQATYKAGTPDFEKYVEWTSYSVKWFSENWPGVEYPFPTITGFQGFADMEYPMMVNDTAIPDNFADSRQTVDHEIAHTYFPFMMGTNESRYAFMDEGWVTAFEYLIGEAENGKEFNDKMYTDFRVKRYINDPSTEQDQPIISMSSQLSGMGYGSNAYIKPAFAYLALKDMLGDDVFKKTLHHYMTTWTGKHPTPWDFFYSFNTGSGQDLNWYWNNWFFSNNYIDLKVNSAIQSNKNLEMIIHNVGGFAIPFEAEITFEDGTILKKHFTPDVWKNGNFYKAQIEVSQKVKSVKIDGGIFMDYTPNDNLYNL</sequence>
<feature type="domain" description="Peptidase M1 membrane alanine aminopeptidase" evidence="2">
    <location>
        <begin position="372"/>
        <end position="526"/>
    </location>
</feature>
<dbReference type="CDD" id="cd09604">
    <property type="entry name" value="M1_APN_like"/>
    <property type="match status" value="1"/>
</dbReference>
<dbReference type="GO" id="GO:0008237">
    <property type="term" value="F:metallopeptidase activity"/>
    <property type="evidence" value="ECO:0007669"/>
    <property type="project" value="InterPro"/>
</dbReference>
<gene>
    <name evidence="3" type="ORF">EIB73_03205</name>
</gene>
<name>A0A3G8XGN6_9FLAO</name>
<protein>
    <submittedName>
        <fullName evidence="3">M1 family peptidase</fullName>
    </submittedName>
</protein>
<keyword evidence="1" id="KW-0732">Signal</keyword>
<dbReference type="AlphaFoldDB" id="A0A3G8XGN6"/>
<proteinExistence type="predicted"/>
<dbReference type="RefSeq" id="WP_125022577.1">
    <property type="nucleotide sequence ID" value="NZ_CP034159.1"/>
</dbReference>
<dbReference type="Proteomes" id="UP000270185">
    <property type="component" value="Chromosome"/>
</dbReference>
<dbReference type="OrthoDB" id="9814383at2"/>
<dbReference type="Pfam" id="PF01433">
    <property type="entry name" value="Peptidase_M1"/>
    <property type="match status" value="1"/>
</dbReference>
<accession>A0A3G8XGN6</accession>
<keyword evidence="4" id="KW-1185">Reference proteome</keyword>